<name>A0A3M7Q8A3_BRAPC</name>
<evidence type="ECO:0000313" key="2">
    <source>
        <dbReference type="Proteomes" id="UP000276133"/>
    </source>
</evidence>
<keyword evidence="2" id="KW-1185">Reference proteome</keyword>
<accession>A0A3M7Q8A3</accession>
<reference evidence="1 2" key="1">
    <citation type="journal article" date="2018" name="Sci. Rep.">
        <title>Genomic signatures of local adaptation to the degree of environmental predictability in rotifers.</title>
        <authorList>
            <person name="Franch-Gras L."/>
            <person name="Hahn C."/>
            <person name="Garcia-Roger E.M."/>
            <person name="Carmona M.J."/>
            <person name="Serra M."/>
            <person name="Gomez A."/>
        </authorList>
    </citation>
    <scope>NUCLEOTIDE SEQUENCE [LARGE SCALE GENOMIC DNA]</scope>
    <source>
        <strain evidence="1">HYR1</strain>
    </source>
</reference>
<dbReference type="EMBL" id="REGN01006965">
    <property type="protein sequence ID" value="RNA07687.1"/>
    <property type="molecule type" value="Genomic_DNA"/>
</dbReference>
<evidence type="ECO:0000313" key="1">
    <source>
        <dbReference type="EMBL" id="RNA07687.1"/>
    </source>
</evidence>
<dbReference type="Proteomes" id="UP000276133">
    <property type="component" value="Unassembled WGS sequence"/>
</dbReference>
<comment type="caution">
    <text evidence="1">The sequence shown here is derived from an EMBL/GenBank/DDBJ whole genome shotgun (WGS) entry which is preliminary data.</text>
</comment>
<dbReference type="AlphaFoldDB" id="A0A3M7Q8A3"/>
<organism evidence="1 2">
    <name type="scientific">Brachionus plicatilis</name>
    <name type="common">Marine rotifer</name>
    <name type="synonym">Brachionus muelleri</name>
    <dbReference type="NCBI Taxonomy" id="10195"/>
    <lineage>
        <taxon>Eukaryota</taxon>
        <taxon>Metazoa</taxon>
        <taxon>Spiralia</taxon>
        <taxon>Gnathifera</taxon>
        <taxon>Rotifera</taxon>
        <taxon>Eurotatoria</taxon>
        <taxon>Monogononta</taxon>
        <taxon>Pseudotrocha</taxon>
        <taxon>Ploima</taxon>
        <taxon>Brachionidae</taxon>
        <taxon>Brachionus</taxon>
    </lineage>
</organism>
<sequence>MGILAEKGVGENEKLKVLMCTLSTLITRRMLNSFLITPNLFKFGDANFELFFDHGPMIVEKNLNDLKKFASPRSNFGTGLLHFKLCARD</sequence>
<protein>
    <submittedName>
        <fullName evidence="1">Uncharacterized protein</fullName>
    </submittedName>
</protein>
<gene>
    <name evidence="1" type="ORF">BpHYR1_029403</name>
</gene>
<proteinExistence type="predicted"/>